<dbReference type="PANTHER" id="PTHR30576:SF0">
    <property type="entry name" value="UNDECAPRENYL-PHOSPHATE N-ACETYLGALACTOSAMINYL 1-PHOSPHATE TRANSFERASE-RELATED"/>
    <property type="match status" value="1"/>
</dbReference>
<feature type="transmembrane region" description="Helical" evidence="2">
    <location>
        <begin position="7"/>
        <end position="31"/>
    </location>
</feature>
<protein>
    <recommendedName>
        <fullName evidence="3">Bacterial sugar transferase domain-containing protein</fullName>
    </recommendedName>
</protein>
<sequence length="187" mass="21805">MQVVKPLLDLLVGLSLLLFTSPLLLIVAIWIKIDSKGPVIFKQQRYGKNGRLFNIYKFRTMYVDVPKEGRSPISGEDPRITSVGRILRKCSIDELPQLFNILRGEMSFIGPRPEQKSIVEAEYTDWEWQRFRVTPGITGLWQISPERIYPIHDNLQHDFKYAEEISWRMDIKIIWGTVMVVIRSNTV</sequence>
<evidence type="ECO:0000313" key="4">
    <source>
        <dbReference type="EMBL" id="OCT11543.1"/>
    </source>
</evidence>
<evidence type="ECO:0000256" key="2">
    <source>
        <dbReference type="SAM" id="Phobius"/>
    </source>
</evidence>
<reference evidence="5" key="1">
    <citation type="submission" date="2016-05" db="EMBL/GenBank/DDBJ databases">
        <title>Paenibacillus oryzae. sp. nov., isolated from the rice root.</title>
        <authorList>
            <person name="Zhang J."/>
            <person name="Zhang X."/>
        </authorList>
    </citation>
    <scope>NUCLEOTIDE SEQUENCE [LARGE SCALE GENOMIC DNA]</scope>
    <source>
        <strain evidence="5">KCTC13222</strain>
    </source>
</reference>
<comment type="similarity">
    <text evidence="1">Belongs to the bacterial sugar transferase family.</text>
</comment>
<proteinExistence type="inferred from homology"/>
<keyword evidence="2" id="KW-0812">Transmembrane</keyword>
<evidence type="ECO:0000313" key="5">
    <source>
        <dbReference type="Proteomes" id="UP000093309"/>
    </source>
</evidence>
<keyword evidence="5" id="KW-1185">Reference proteome</keyword>
<dbReference type="EMBL" id="LYPC01000028">
    <property type="protein sequence ID" value="OCT11543.1"/>
    <property type="molecule type" value="Genomic_DNA"/>
</dbReference>
<dbReference type="AlphaFoldDB" id="A0A1C0ZU44"/>
<dbReference type="Pfam" id="PF02397">
    <property type="entry name" value="Bac_transf"/>
    <property type="match status" value="1"/>
</dbReference>
<organism evidence="4 5">
    <name type="scientific">Paenibacillus pectinilyticus</name>
    <dbReference type="NCBI Taxonomy" id="512399"/>
    <lineage>
        <taxon>Bacteria</taxon>
        <taxon>Bacillati</taxon>
        <taxon>Bacillota</taxon>
        <taxon>Bacilli</taxon>
        <taxon>Bacillales</taxon>
        <taxon>Paenibacillaceae</taxon>
        <taxon>Paenibacillus</taxon>
    </lineage>
</organism>
<keyword evidence="2" id="KW-0472">Membrane</keyword>
<dbReference type="PANTHER" id="PTHR30576">
    <property type="entry name" value="COLANIC BIOSYNTHESIS UDP-GLUCOSE LIPID CARRIER TRANSFERASE"/>
    <property type="match status" value="1"/>
</dbReference>
<dbReference type="InterPro" id="IPR003362">
    <property type="entry name" value="Bact_transf"/>
</dbReference>
<name>A0A1C0ZU44_9BACL</name>
<keyword evidence="2" id="KW-1133">Transmembrane helix</keyword>
<dbReference type="GO" id="GO:0016780">
    <property type="term" value="F:phosphotransferase activity, for other substituted phosphate groups"/>
    <property type="evidence" value="ECO:0007669"/>
    <property type="project" value="TreeGrafter"/>
</dbReference>
<evidence type="ECO:0000259" key="3">
    <source>
        <dbReference type="Pfam" id="PF02397"/>
    </source>
</evidence>
<dbReference type="STRING" id="512399.A8709_04765"/>
<gene>
    <name evidence="4" type="ORF">A8709_04765</name>
</gene>
<dbReference type="Proteomes" id="UP000093309">
    <property type="component" value="Unassembled WGS sequence"/>
</dbReference>
<evidence type="ECO:0000256" key="1">
    <source>
        <dbReference type="ARBA" id="ARBA00006464"/>
    </source>
</evidence>
<comment type="caution">
    <text evidence="4">The sequence shown here is derived from an EMBL/GenBank/DDBJ whole genome shotgun (WGS) entry which is preliminary data.</text>
</comment>
<feature type="domain" description="Bacterial sugar transferase" evidence="3">
    <location>
        <begin position="5"/>
        <end position="182"/>
    </location>
</feature>
<accession>A0A1C0ZU44</accession>